<reference evidence="1 2" key="1">
    <citation type="submission" date="2015-12" db="EMBL/GenBank/DDBJ databases">
        <title>A stable core within a dynamic pangenome in Sulfolobus acidocaldarius.</title>
        <authorList>
            <person name="Anderson R."/>
            <person name="Kouris A."/>
            <person name="Seward C."/>
            <person name="Campbell K."/>
            <person name="Whitaker R."/>
        </authorList>
    </citation>
    <scope>NUCLEOTIDE SEQUENCE [LARGE SCALE GENOMIC DNA]</scope>
    <source>
        <strain evidence="1 2">GG12-C01-09</strain>
    </source>
</reference>
<evidence type="ECO:0008006" key="3">
    <source>
        <dbReference type="Google" id="ProtNLM"/>
    </source>
</evidence>
<dbReference type="RefSeq" id="WP_208874096.1">
    <property type="nucleotide sequence ID" value="NZ_CP013694.1"/>
</dbReference>
<dbReference type="InterPro" id="IPR012347">
    <property type="entry name" value="Ferritin-like"/>
</dbReference>
<evidence type="ECO:0000313" key="2">
    <source>
        <dbReference type="Proteomes" id="UP000065473"/>
    </source>
</evidence>
<dbReference type="EMBL" id="CP013694">
    <property type="protein sequence ID" value="ALU29540.1"/>
    <property type="molecule type" value="Genomic_DNA"/>
</dbReference>
<name>A0A0U2VWU8_9CREN</name>
<protein>
    <recommendedName>
        <fullName evidence="3">Rubrerythrin</fullName>
    </recommendedName>
</protein>
<gene>
    <name evidence="1" type="ORF">ATY89_05995</name>
</gene>
<dbReference type="SUPFAM" id="SSF47240">
    <property type="entry name" value="Ferritin-like"/>
    <property type="match status" value="2"/>
</dbReference>
<dbReference type="InterPro" id="IPR009078">
    <property type="entry name" value="Ferritin-like_SF"/>
</dbReference>
<organism evidence="1 2">
    <name type="scientific">Sulfolobus acidocaldarius</name>
    <dbReference type="NCBI Taxonomy" id="2285"/>
    <lineage>
        <taxon>Archaea</taxon>
        <taxon>Thermoproteota</taxon>
        <taxon>Thermoprotei</taxon>
        <taxon>Sulfolobales</taxon>
        <taxon>Sulfolobaceae</taxon>
        <taxon>Sulfolobus</taxon>
    </lineage>
</organism>
<evidence type="ECO:0000313" key="1">
    <source>
        <dbReference type="EMBL" id="ALU29540.1"/>
    </source>
</evidence>
<dbReference type="Proteomes" id="UP000065473">
    <property type="component" value="Chromosome"/>
</dbReference>
<dbReference type="AlphaFoldDB" id="A0A0U2VWU8"/>
<dbReference type="Gene3D" id="1.20.1260.10">
    <property type="match status" value="1"/>
</dbReference>
<accession>A0A0U2VWU8</accession>
<sequence length="157" mass="17078">MISSKVEKILEEFSIKEGEEHISTYNKIAMTAKAEGYADIEAMLCAFAEEEAKIAETVGKVATELKVKKLLSDFATKEGEEHISTYNKIAMTAKAEGYADIEAMLCAFAKEGEEHISTYNKIAMTAKAEGYADIEAMLCAFAEEEAKIAETVGKVAA</sequence>
<proteinExistence type="predicted"/>